<accession>A0AAE1C7V9</accession>
<dbReference type="Gene3D" id="3.30.160.60">
    <property type="entry name" value="Classic Zinc Finger"/>
    <property type="match status" value="1"/>
</dbReference>
<organism evidence="2 3">
    <name type="scientific">Podospora appendiculata</name>
    <dbReference type="NCBI Taxonomy" id="314037"/>
    <lineage>
        <taxon>Eukaryota</taxon>
        <taxon>Fungi</taxon>
        <taxon>Dikarya</taxon>
        <taxon>Ascomycota</taxon>
        <taxon>Pezizomycotina</taxon>
        <taxon>Sordariomycetes</taxon>
        <taxon>Sordariomycetidae</taxon>
        <taxon>Sordariales</taxon>
        <taxon>Podosporaceae</taxon>
        <taxon>Podospora</taxon>
    </lineage>
</organism>
<dbReference type="Proteomes" id="UP001270362">
    <property type="component" value="Unassembled WGS sequence"/>
</dbReference>
<keyword evidence="3" id="KW-1185">Reference proteome</keyword>
<evidence type="ECO:0000313" key="3">
    <source>
        <dbReference type="Proteomes" id="UP001270362"/>
    </source>
</evidence>
<comment type="caution">
    <text evidence="2">The sequence shown here is derived from an EMBL/GenBank/DDBJ whole genome shotgun (WGS) entry which is preliminary data.</text>
</comment>
<dbReference type="EMBL" id="JAULSO010000005">
    <property type="protein sequence ID" value="KAK3682157.1"/>
    <property type="molecule type" value="Genomic_DNA"/>
</dbReference>
<reference evidence="2" key="2">
    <citation type="submission" date="2023-06" db="EMBL/GenBank/DDBJ databases">
        <authorList>
            <consortium name="Lawrence Berkeley National Laboratory"/>
            <person name="Haridas S."/>
            <person name="Hensen N."/>
            <person name="Bonometti L."/>
            <person name="Westerberg I."/>
            <person name="Brannstrom I.O."/>
            <person name="Guillou S."/>
            <person name="Cros-Aarteil S."/>
            <person name="Calhoun S."/>
            <person name="Kuo A."/>
            <person name="Mondo S."/>
            <person name="Pangilinan J."/>
            <person name="Riley R."/>
            <person name="Labutti K."/>
            <person name="Andreopoulos B."/>
            <person name="Lipzen A."/>
            <person name="Chen C."/>
            <person name="Yanf M."/>
            <person name="Daum C."/>
            <person name="Ng V."/>
            <person name="Clum A."/>
            <person name="Steindorff A."/>
            <person name="Ohm R."/>
            <person name="Martin F."/>
            <person name="Silar P."/>
            <person name="Natvig D."/>
            <person name="Lalanne C."/>
            <person name="Gautier V."/>
            <person name="Ament-Velasquez S.L."/>
            <person name="Kruys A."/>
            <person name="Hutchinson M.I."/>
            <person name="Powell A.J."/>
            <person name="Barry K."/>
            <person name="Miller A.N."/>
            <person name="Grigoriev I.V."/>
            <person name="Debuchy R."/>
            <person name="Gladieux P."/>
            <person name="Thoren M.H."/>
            <person name="Johannesson H."/>
        </authorList>
    </citation>
    <scope>NUCLEOTIDE SEQUENCE</scope>
    <source>
        <strain evidence="2">CBS 314.62</strain>
    </source>
</reference>
<name>A0AAE1C7V9_9PEZI</name>
<reference evidence="2" key="1">
    <citation type="journal article" date="2023" name="Mol. Phylogenet. Evol.">
        <title>Genome-scale phylogeny and comparative genomics of the fungal order Sordariales.</title>
        <authorList>
            <person name="Hensen N."/>
            <person name="Bonometti L."/>
            <person name="Westerberg I."/>
            <person name="Brannstrom I.O."/>
            <person name="Guillou S."/>
            <person name="Cros-Aarteil S."/>
            <person name="Calhoun S."/>
            <person name="Haridas S."/>
            <person name="Kuo A."/>
            <person name="Mondo S."/>
            <person name="Pangilinan J."/>
            <person name="Riley R."/>
            <person name="LaButti K."/>
            <person name="Andreopoulos B."/>
            <person name="Lipzen A."/>
            <person name="Chen C."/>
            <person name="Yan M."/>
            <person name="Daum C."/>
            <person name="Ng V."/>
            <person name="Clum A."/>
            <person name="Steindorff A."/>
            <person name="Ohm R.A."/>
            <person name="Martin F."/>
            <person name="Silar P."/>
            <person name="Natvig D.O."/>
            <person name="Lalanne C."/>
            <person name="Gautier V."/>
            <person name="Ament-Velasquez S.L."/>
            <person name="Kruys A."/>
            <person name="Hutchinson M.I."/>
            <person name="Powell A.J."/>
            <person name="Barry K."/>
            <person name="Miller A.N."/>
            <person name="Grigoriev I.V."/>
            <person name="Debuchy R."/>
            <person name="Gladieux P."/>
            <person name="Hiltunen Thoren M."/>
            <person name="Johannesson H."/>
        </authorList>
    </citation>
    <scope>NUCLEOTIDE SEQUENCE</scope>
    <source>
        <strain evidence="2">CBS 314.62</strain>
    </source>
</reference>
<evidence type="ECO:0008006" key="4">
    <source>
        <dbReference type="Google" id="ProtNLM"/>
    </source>
</evidence>
<feature type="region of interest" description="Disordered" evidence="1">
    <location>
        <begin position="142"/>
        <end position="170"/>
    </location>
</feature>
<dbReference type="AlphaFoldDB" id="A0AAE1C7V9"/>
<protein>
    <recommendedName>
        <fullName evidence="4">C2H2-type domain-containing protein</fullName>
    </recommendedName>
</protein>
<evidence type="ECO:0000256" key="1">
    <source>
        <dbReference type="SAM" id="MobiDB-lite"/>
    </source>
</evidence>
<sequence length="454" mass="52146">MYFYGHGNEYSSADLGDQVHLDGEVYGSSSMARSYTATSSNSAGSSYPNSILSPTLSQYPKTSEPDFSVYGSSSMVRSYTATSSDSAGSSYSNPIWSPAVSQHPEHSEPDFSIYGKSEDQGYFASIGAQHSGFEYEQPEYQKLESQQDEQSTLLFSPPLSDDTQPPSVPNPTEEWIRGMEGIARESVSDASVQISAYKGIHKRQSFKFITSKAVDEAKHQIRKRTPTAPTREAIQEVLYQTLYCTFRDPKKVYTNTNLALYEAAYQLQLRVEGPEASDIAYCAIMAVLHQLQQQLQQESSELSASPREKEKSVVCLVPDCRQKPFSRQADLDRHYKQVHLEEHKKVKFKCDYKKCSRHEAPFHRQDHFRDHLREYHKEDILRRGKSEDENWWKDRHHALAQDWWRCNSNSCFKRVHIAEFGFECSCGSQCEAERQKRRSPYLEDEVMFHVTDWF</sequence>
<evidence type="ECO:0000313" key="2">
    <source>
        <dbReference type="EMBL" id="KAK3682157.1"/>
    </source>
</evidence>
<proteinExistence type="predicted"/>
<gene>
    <name evidence="2" type="ORF">B0T22DRAFT_444395</name>
</gene>